<organism evidence="3 4">
    <name type="scientific">Coniosporium apollinis (strain CBS 100218)</name>
    <name type="common">Rock-inhabiting black yeast</name>
    <dbReference type="NCBI Taxonomy" id="1168221"/>
    <lineage>
        <taxon>Eukaryota</taxon>
        <taxon>Fungi</taxon>
        <taxon>Dikarya</taxon>
        <taxon>Ascomycota</taxon>
        <taxon>Pezizomycotina</taxon>
        <taxon>Dothideomycetes</taxon>
        <taxon>Dothideomycetes incertae sedis</taxon>
        <taxon>Coniosporium</taxon>
    </lineage>
</organism>
<dbReference type="PROSITE" id="PS50076">
    <property type="entry name" value="DNAJ_2"/>
    <property type="match status" value="1"/>
</dbReference>
<sequence length="491" mass="58898">MASSNPYEVLGVPQDAHDDAIKAAYRKQSLLYHPDKHPDDTAAATERMKKINEAYESLKPENRTATDEALGKTSSSRAQAPEHQRQGSGSPFAQRAGSHRAGDNFWWQNRSYGQQRRQQQQEQARRERERSARAWREAEEQAERDRRAQQAREQKRQREQENIKRYWEEGREQREREAREREEVERVRREKEERQRREDEEEATRKRQEKANRIREVREQSQRAFRAMEEREYQKKRAAEEEVRKRLIERELARQRWEREQRQSAQFVELYQRHDAVYKEWLQLEAEYNNLLPLVRLDLSGPDPLARYISRSVLDTQDAVGGQAHPYRTEWITWMDHFRVAWPNMYLFGKSCIDTGPLLNNARIKIEQLEDYTRKLLILFQTLKQEDAITRQQHKHSKKQKKRCPYFNNEAANIAIAKAMHRDIRRRVEVFNLSPWDARVVREVAREWDPDFQVGKCKARRSRSPGRLVLTRQLEVQLAKVLRYRTDVEES</sequence>
<dbReference type="PRINTS" id="PR00625">
    <property type="entry name" value="JDOMAIN"/>
</dbReference>
<keyword evidence="4" id="KW-1185">Reference proteome</keyword>
<dbReference type="Pfam" id="PF00226">
    <property type="entry name" value="DnaJ"/>
    <property type="match status" value="1"/>
</dbReference>
<dbReference type="RefSeq" id="XP_007781136.1">
    <property type="nucleotide sequence ID" value="XM_007782946.1"/>
</dbReference>
<name>R7YVI0_CONA1</name>
<dbReference type="STRING" id="1168221.R7YVI0"/>
<dbReference type="PANTHER" id="PTHR24074">
    <property type="entry name" value="CO-CHAPERONE PROTEIN DJLA"/>
    <property type="match status" value="1"/>
</dbReference>
<evidence type="ECO:0000313" key="3">
    <source>
        <dbReference type="EMBL" id="EON65819.1"/>
    </source>
</evidence>
<dbReference type="InterPro" id="IPR050817">
    <property type="entry name" value="DjlA_DnaK_co-chaperone"/>
</dbReference>
<gene>
    <name evidence="3" type="ORF">W97_05058</name>
</gene>
<dbReference type="CDD" id="cd06257">
    <property type="entry name" value="DnaJ"/>
    <property type="match status" value="1"/>
</dbReference>
<protein>
    <recommendedName>
        <fullName evidence="2">J domain-containing protein</fullName>
    </recommendedName>
</protein>
<feature type="region of interest" description="Disordered" evidence="1">
    <location>
        <begin position="193"/>
        <end position="220"/>
    </location>
</feature>
<dbReference type="EMBL" id="JH767576">
    <property type="protein sequence ID" value="EON65819.1"/>
    <property type="molecule type" value="Genomic_DNA"/>
</dbReference>
<dbReference type="InterPro" id="IPR036869">
    <property type="entry name" value="J_dom_sf"/>
</dbReference>
<evidence type="ECO:0000313" key="4">
    <source>
        <dbReference type="Proteomes" id="UP000016924"/>
    </source>
</evidence>
<feature type="compositionally biased region" description="Basic and acidic residues" evidence="1">
    <location>
        <begin position="123"/>
        <end position="160"/>
    </location>
</feature>
<dbReference type="AlphaFoldDB" id="R7YVI0"/>
<dbReference type="GeneID" id="19902369"/>
<feature type="compositionally biased region" description="Basic and acidic residues" evidence="1">
    <location>
        <begin position="33"/>
        <end position="70"/>
    </location>
</feature>
<dbReference type="OrthoDB" id="10250354at2759"/>
<reference evidence="4" key="1">
    <citation type="submission" date="2012-06" db="EMBL/GenBank/DDBJ databases">
        <title>The genome sequence of Coniosporium apollinis CBS 100218.</title>
        <authorList>
            <consortium name="The Broad Institute Genome Sequencing Platform"/>
            <person name="Cuomo C."/>
            <person name="Gorbushina A."/>
            <person name="Noack S."/>
            <person name="Walker B."/>
            <person name="Young S.K."/>
            <person name="Zeng Q."/>
            <person name="Gargeya S."/>
            <person name="Fitzgerald M."/>
            <person name="Haas B."/>
            <person name="Abouelleil A."/>
            <person name="Alvarado L."/>
            <person name="Arachchi H.M."/>
            <person name="Berlin A.M."/>
            <person name="Chapman S.B."/>
            <person name="Goldberg J."/>
            <person name="Griggs A."/>
            <person name="Gujja S."/>
            <person name="Hansen M."/>
            <person name="Howarth C."/>
            <person name="Imamovic A."/>
            <person name="Larimer J."/>
            <person name="McCowan C."/>
            <person name="Montmayeur A."/>
            <person name="Murphy C."/>
            <person name="Neiman D."/>
            <person name="Pearson M."/>
            <person name="Priest M."/>
            <person name="Roberts A."/>
            <person name="Saif S."/>
            <person name="Shea T."/>
            <person name="Sisk P."/>
            <person name="Sykes S."/>
            <person name="Wortman J."/>
            <person name="Nusbaum C."/>
            <person name="Birren B."/>
        </authorList>
    </citation>
    <scope>NUCLEOTIDE SEQUENCE [LARGE SCALE GENOMIC DNA]</scope>
    <source>
        <strain evidence="4">CBS 100218</strain>
    </source>
</reference>
<dbReference type="InterPro" id="IPR001623">
    <property type="entry name" value="DnaJ_domain"/>
</dbReference>
<feature type="region of interest" description="Disordered" evidence="1">
    <location>
        <begin position="31"/>
        <end position="160"/>
    </location>
</feature>
<evidence type="ECO:0000259" key="2">
    <source>
        <dbReference type="PROSITE" id="PS50076"/>
    </source>
</evidence>
<dbReference type="SMART" id="SM00271">
    <property type="entry name" value="DnaJ"/>
    <property type="match status" value="1"/>
</dbReference>
<dbReference type="HOGENOM" id="CLU_698317_0_0_1"/>
<dbReference type="eggNOG" id="KOG0713">
    <property type="taxonomic scope" value="Eukaryota"/>
</dbReference>
<evidence type="ECO:0000256" key="1">
    <source>
        <dbReference type="SAM" id="MobiDB-lite"/>
    </source>
</evidence>
<proteinExistence type="predicted"/>
<dbReference type="Proteomes" id="UP000016924">
    <property type="component" value="Unassembled WGS sequence"/>
</dbReference>
<feature type="domain" description="J" evidence="2">
    <location>
        <begin position="5"/>
        <end position="71"/>
    </location>
</feature>
<dbReference type="SUPFAM" id="SSF46565">
    <property type="entry name" value="Chaperone J-domain"/>
    <property type="match status" value="1"/>
</dbReference>
<accession>R7YVI0</accession>
<dbReference type="Gene3D" id="1.10.287.110">
    <property type="entry name" value="DnaJ domain"/>
    <property type="match status" value="1"/>
</dbReference>